<protein>
    <recommendedName>
        <fullName evidence="3">Rhamnosyl transferase</fullName>
    </recommendedName>
</protein>
<dbReference type="EMBL" id="CP006773">
    <property type="protein sequence ID" value="AHC99465.1"/>
    <property type="molecule type" value="Genomic_DNA"/>
</dbReference>
<gene>
    <name evidence="1" type="ORF">METH_01000</name>
</gene>
<dbReference type="Pfam" id="PF11316">
    <property type="entry name" value="Rhamno_transf"/>
    <property type="match status" value="1"/>
</dbReference>
<dbReference type="SUPFAM" id="SSF53448">
    <property type="entry name" value="Nucleotide-diphospho-sugar transferases"/>
    <property type="match status" value="1"/>
</dbReference>
<keyword evidence="2" id="KW-1185">Reference proteome</keyword>
<evidence type="ECO:0000313" key="1">
    <source>
        <dbReference type="EMBL" id="AHC99465.1"/>
    </source>
</evidence>
<evidence type="ECO:0008006" key="3">
    <source>
        <dbReference type="Google" id="ProtNLM"/>
    </source>
</evidence>
<organism evidence="1 2">
    <name type="scientific">Leisingera methylohalidivorans DSM 14336</name>
    <dbReference type="NCBI Taxonomy" id="999552"/>
    <lineage>
        <taxon>Bacteria</taxon>
        <taxon>Pseudomonadati</taxon>
        <taxon>Pseudomonadota</taxon>
        <taxon>Alphaproteobacteria</taxon>
        <taxon>Rhodobacterales</taxon>
        <taxon>Roseobacteraceae</taxon>
        <taxon>Leisingera</taxon>
    </lineage>
</organism>
<dbReference type="OrthoDB" id="9771846at2"/>
<dbReference type="InterPro" id="IPR029044">
    <property type="entry name" value="Nucleotide-diphossugar_trans"/>
</dbReference>
<sequence length="271" mass="31075">MDIRLRMIGLVRFSVLSTNYYSDRFNSLEEKAEHLFSPERMELRFRLFEHLCLRSLTQQSDPSFRLIVLTSEDLPDPYLARLLELTEPYSNIFCHGAAPDVHYQQLKGAFSLVNLRRATHHVLFRLDDDDALDRNFVKRTKAFARGMIPLQGDGQTPFIIAHNRGLYLEKTANGAELYDTCERAPLSTGLSLVAPADHTSNPYAFNHRKIAQHYNTFSDISVPAFLRTIHGDNKSDPAQIGLTRKWREDQLENALKEHFGYTAARLKALLP</sequence>
<name>V9VLM8_9RHOB</name>
<evidence type="ECO:0000313" key="2">
    <source>
        <dbReference type="Proteomes" id="UP000018780"/>
    </source>
</evidence>
<dbReference type="PATRIC" id="fig|999552.6.peg.194"/>
<dbReference type="InterPro" id="IPR021466">
    <property type="entry name" value="Put_rhamnosyl_transferase"/>
</dbReference>
<dbReference type="RefSeq" id="WP_024088527.1">
    <property type="nucleotide sequence ID" value="NC_023135.1"/>
</dbReference>
<proteinExistence type="predicted"/>
<dbReference type="STRING" id="999552.METH_01000"/>
<dbReference type="HOGENOM" id="CLU_089981_0_0_5"/>
<reference evidence="1 2" key="1">
    <citation type="submission" date="2013-09" db="EMBL/GenBank/DDBJ databases">
        <authorList>
            <consortium name="DOE Joint Genome Institute"/>
            <person name="Klenk H.-P."/>
            <person name="Huntemann M."/>
            <person name="Han J."/>
            <person name="Chen A."/>
            <person name="Kyrpides N."/>
            <person name="Mavromatis K."/>
            <person name="Markowitz V."/>
            <person name="Palaniappan K."/>
            <person name="Ivanova N."/>
            <person name="Schaumberg A."/>
            <person name="Pati A."/>
            <person name="Liolios K."/>
            <person name="Nordberg H.P."/>
            <person name="Cantor M.N."/>
            <person name="Hua S.X."/>
            <person name="Woyke T."/>
        </authorList>
    </citation>
    <scope>NUCLEOTIDE SEQUENCE [LARGE SCALE GENOMIC DNA]</scope>
    <source>
        <strain evidence="1 2">DSM 14336</strain>
    </source>
</reference>
<dbReference type="KEGG" id="lmd:METH_01000"/>
<dbReference type="Proteomes" id="UP000018780">
    <property type="component" value="Chromosome"/>
</dbReference>
<accession>V9VLM8</accession>
<dbReference type="AlphaFoldDB" id="V9VLM8"/>